<evidence type="ECO:0000313" key="4">
    <source>
        <dbReference type="Proteomes" id="UP000641206"/>
    </source>
</evidence>
<dbReference type="Proteomes" id="UP000641206">
    <property type="component" value="Unassembled WGS sequence"/>
</dbReference>
<dbReference type="NCBIfam" id="TIGR01630">
    <property type="entry name" value="psiM2_ORF9"/>
    <property type="match status" value="1"/>
</dbReference>
<proteinExistence type="predicted"/>
<accession>A0ABQ2NY99</accession>
<dbReference type="EMBL" id="BMLW01000010">
    <property type="protein sequence ID" value="GGP13544.1"/>
    <property type="molecule type" value="Genomic_DNA"/>
</dbReference>
<keyword evidence="4" id="KW-1185">Reference proteome</keyword>
<sequence>MNGEWLDYEARANYLADLEEEKALLVKLIEQGNAIEVDIVRLEYVLDELERVGRVHRGEYDVLYFTYQYFSAEDNPDNDSNLIPIGQHYLNAADFHRELCSILDSVTKGEVVTNLGYSVGRRHAKTAYLSNAFLCHQVVYRRKRYIVEVSETTDVAGDFITWTRHQLKFNGKLRDDFGELLNPRSTMNELDNKYEFITSSGTKVTAKGVGTQMRGLRYLSVRPDLFILDDLESQDNTNTPEMRAKNLHWFRAEMLEALGFGGMCIYMGTIVHYDSLLNHVINKRKDFTSRKFPAILSWADNEQLWEEWRSIYNADDPNAKANADAFYEANKAELNAGTSVLWDEMYSYKYFMEKREEMGARAFNQEYLGNPVDEESQIFNPENFRFFDEEDLENEQLTYYAAIDLAMGKSARGDYSAIITLAKKPDSQVVYVVDAYLAKIKPDEFMQEIIKRTFHYQYEALAVESQQFQEWFSDKLGEELQARGYPAHTRLKQVKQKMRKELRIEALEPEINAGRIRFKREQRLLLEMLELFPNHNHDDGPDALADAYKIAKETGGKVRTVKRMNRWR</sequence>
<organism evidence="3 4">
    <name type="scientific">Oceanobacillus neutriphilus</name>
    <dbReference type="NCBI Taxonomy" id="531815"/>
    <lineage>
        <taxon>Bacteria</taxon>
        <taxon>Bacillati</taxon>
        <taxon>Bacillota</taxon>
        <taxon>Bacilli</taxon>
        <taxon>Bacillales</taxon>
        <taxon>Bacillaceae</taxon>
        <taxon>Oceanobacillus</taxon>
    </lineage>
</organism>
<gene>
    <name evidence="3" type="ORF">GCM10011346_33960</name>
</gene>
<reference evidence="4" key="1">
    <citation type="journal article" date="2019" name="Int. J. Syst. Evol. Microbiol.">
        <title>The Global Catalogue of Microorganisms (GCM) 10K type strain sequencing project: providing services to taxonomists for standard genome sequencing and annotation.</title>
        <authorList>
            <consortium name="The Broad Institute Genomics Platform"/>
            <consortium name="The Broad Institute Genome Sequencing Center for Infectious Disease"/>
            <person name="Wu L."/>
            <person name="Ma J."/>
        </authorList>
    </citation>
    <scope>NUCLEOTIDE SEQUENCE [LARGE SCALE GENOMIC DNA]</scope>
    <source>
        <strain evidence="4">CGMCC 1.7693</strain>
    </source>
</reference>
<dbReference type="Pfam" id="PF17289">
    <property type="entry name" value="Terminase_6C"/>
    <property type="match status" value="1"/>
</dbReference>
<keyword evidence="1" id="KW-1188">Viral release from host cell</keyword>
<dbReference type="RefSeq" id="WP_229720266.1">
    <property type="nucleotide sequence ID" value="NZ_BMLW01000010.1"/>
</dbReference>
<comment type="caution">
    <text evidence="3">The sequence shown here is derived from an EMBL/GenBank/DDBJ whole genome shotgun (WGS) entry which is preliminary data.</text>
</comment>
<evidence type="ECO:0000259" key="2">
    <source>
        <dbReference type="Pfam" id="PF17289"/>
    </source>
</evidence>
<feature type="domain" description="Terminase large subunit gp17-like C-terminal" evidence="2">
    <location>
        <begin position="402"/>
        <end position="548"/>
    </location>
</feature>
<protein>
    <recommendedName>
        <fullName evidence="2">Terminase large subunit gp17-like C-terminal domain-containing protein</fullName>
    </recommendedName>
</protein>
<evidence type="ECO:0000313" key="3">
    <source>
        <dbReference type="EMBL" id="GGP13544.1"/>
    </source>
</evidence>
<name>A0ABQ2NY99_9BACI</name>
<evidence type="ECO:0000256" key="1">
    <source>
        <dbReference type="ARBA" id="ARBA00022612"/>
    </source>
</evidence>
<dbReference type="InterPro" id="IPR006517">
    <property type="entry name" value="Phage_terminase_lsu-like_C"/>
</dbReference>
<dbReference type="Gene3D" id="3.30.420.240">
    <property type="match status" value="1"/>
</dbReference>
<dbReference type="InterPro" id="IPR035421">
    <property type="entry name" value="Terminase_6C"/>
</dbReference>